<dbReference type="GeneID" id="124808658"/>
<evidence type="ECO:0000313" key="6">
    <source>
        <dbReference type="RefSeq" id="XP_065650699.1"/>
    </source>
</evidence>
<dbReference type="RefSeq" id="XP_065650699.1">
    <property type="nucleotide sequence ID" value="XM_065794627.1"/>
</dbReference>
<gene>
    <name evidence="6" type="primary">LOC124808658</name>
</gene>
<keyword evidence="2" id="KW-0479">Metal-binding</keyword>
<keyword evidence="5" id="KW-1185">Reference proteome</keyword>
<feature type="compositionally biased region" description="Low complexity" evidence="3">
    <location>
        <begin position="132"/>
        <end position="148"/>
    </location>
</feature>
<accession>A0ABM4BNK8</accession>
<evidence type="ECO:0000256" key="2">
    <source>
        <dbReference type="ARBA" id="ARBA00022723"/>
    </source>
</evidence>
<dbReference type="Pfam" id="PF13359">
    <property type="entry name" value="DDE_Tnp_4"/>
    <property type="match status" value="1"/>
</dbReference>
<evidence type="ECO:0000259" key="4">
    <source>
        <dbReference type="Pfam" id="PF13359"/>
    </source>
</evidence>
<name>A0ABM4BNK8_HYDVU</name>
<evidence type="ECO:0000313" key="5">
    <source>
        <dbReference type="Proteomes" id="UP001652625"/>
    </source>
</evidence>
<sequence length="468" mass="53851">MGKSDHCAVFGCNNDRRYKEKYVLKDHIWKTFSFSELKVFTCKEKYFSTWSKIINREIVDPLTKKRKLCAVNKNTKVCANHFEYGKPTELCPHPRLYLKGYETSPPQNKIKLPMPQYTPNKVSQKQKNTHFSSTCTTTNSSNNNNNILQQSSLSISPPYLTSTASDKQLSPQKLNLISNTPATYVIPTTLYKQSSHKRLTWEAVRSLPKVIKLYTGCPTENVFLYIVSRVQAKHKKISYFMDHKRSFEPKQYQFIPASKPLSKKKPGPSRQLFVEDEVLLTLMPRELEPLIYWPTPEETLNFTHPHYIGDFVYVEGIGDCTEQNIQKSANSKAQSQTYSSYKSRNTLKKLIFCTKGGSISFVSKGYSGSSSDRFITEDCNVARRFTPGFIALFDKGFNVQDLFLSRQVKAVIPPFLRSKRQFTPSEVYHCKRIGRARIHIECVIGRLKEFRLLKNTLPITLVPLIDDI</sequence>
<dbReference type="PANTHER" id="PTHR23080">
    <property type="entry name" value="THAP DOMAIN PROTEIN"/>
    <property type="match status" value="1"/>
</dbReference>
<feature type="compositionally biased region" description="Polar residues" evidence="3">
    <location>
        <begin position="117"/>
        <end position="131"/>
    </location>
</feature>
<dbReference type="Proteomes" id="UP001652625">
    <property type="component" value="Chromosome 03"/>
</dbReference>
<protein>
    <submittedName>
        <fullName evidence="6">Uncharacterized protein LOC124808658 isoform X2</fullName>
    </submittedName>
</protein>
<organism evidence="5 6">
    <name type="scientific">Hydra vulgaris</name>
    <name type="common">Hydra</name>
    <name type="synonym">Hydra attenuata</name>
    <dbReference type="NCBI Taxonomy" id="6087"/>
    <lineage>
        <taxon>Eukaryota</taxon>
        <taxon>Metazoa</taxon>
        <taxon>Cnidaria</taxon>
        <taxon>Hydrozoa</taxon>
        <taxon>Hydroidolina</taxon>
        <taxon>Anthoathecata</taxon>
        <taxon>Aplanulata</taxon>
        <taxon>Hydridae</taxon>
        <taxon>Hydra</taxon>
    </lineage>
</organism>
<feature type="domain" description="DDE Tnp4" evidence="4">
    <location>
        <begin position="319"/>
        <end position="467"/>
    </location>
</feature>
<dbReference type="InterPro" id="IPR027806">
    <property type="entry name" value="HARBI1_dom"/>
</dbReference>
<feature type="region of interest" description="Disordered" evidence="3">
    <location>
        <begin position="116"/>
        <end position="148"/>
    </location>
</feature>
<evidence type="ECO:0000256" key="1">
    <source>
        <dbReference type="ARBA" id="ARBA00001968"/>
    </source>
</evidence>
<proteinExistence type="predicted"/>
<reference evidence="6" key="1">
    <citation type="submission" date="2025-08" db="UniProtKB">
        <authorList>
            <consortium name="RefSeq"/>
        </authorList>
    </citation>
    <scope>IDENTIFICATION</scope>
</reference>
<evidence type="ECO:0000256" key="3">
    <source>
        <dbReference type="SAM" id="MobiDB-lite"/>
    </source>
</evidence>
<comment type="cofactor">
    <cofactor evidence="1">
        <name>a divalent metal cation</name>
        <dbReference type="ChEBI" id="CHEBI:60240"/>
    </cofactor>
</comment>